<dbReference type="PROSITE" id="PS51186">
    <property type="entry name" value="GNAT"/>
    <property type="match status" value="1"/>
</dbReference>
<dbReference type="InterPro" id="IPR016181">
    <property type="entry name" value="Acyl_CoA_acyltransferase"/>
</dbReference>
<dbReference type="RefSeq" id="WP_004333072.1">
    <property type="nucleotide sequence ID" value="NZ_AMXE01000003.1"/>
</dbReference>
<reference evidence="4 5" key="1">
    <citation type="submission" date="2012-09" db="EMBL/GenBank/DDBJ databases">
        <title>Draft Genome Sequences of 6 Strains from Genus Thauera.</title>
        <authorList>
            <person name="Liu B."/>
            <person name="Shapleigh J.P."/>
            <person name="Frostegard A.H."/>
        </authorList>
    </citation>
    <scope>NUCLEOTIDE SEQUENCE [LARGE SCALE GENOMIC DNA]</scope>
    <source>
        <strain evidence="5">47Lol / DSM 12138</strain>
    </source>
</reference>
<evidence type="ECO:0000256" key="1">
    <source>
        <dbReference type="ARBA" id="ARBA00022679"/>
    </source>
</evidence>
<name>N6ZE51_THAL4</name>
<dbReference type="Pfam" id="PF00583">
    <property type="entry name" value="Acetyltransf_1"/>
    <property type="match status" value="1"/>
</dbReference>
<evidence type="ECO:0000256" key="2">
    <source>
        <dbReference type="ARBA" id="ARBA00023315"/>
    </source>
</evidence>
<accession>N6ZE51</accession>
<feature type="domain" description="N-acetyltransferase" evidence="3">
    <location>
        <begin position="13"/>
        <end position="171"/>
    </location>
</feature>
<keyword evidence="1 4" id="KW-0808">Transferase</keyword>
<evidence type="ECO:0000313" key="5">
    <source>
        <dbReference type="Proteomes" id="UP000013232"/>
    </source>
</evidence>
<evidence type="ECO:0000313" key="4">
    <source>
        <dbReference type="EMBL" id="ENO90414.1"/>
    </source>
</evidence>
<dbReference type="AlphaFoldDB" id="N6ZE51"/>
<dbReference type="Proteomes" id="UP000013232">
    <property type="component" value="Unassembled WGS sequence"/>
</dbReference>
<keyword evidence="5" id="KW-1185">Reference proteome</keyword>
<dbReference type="InterPro" id="IPR050832">
    <property type="entry name" value="Bact_Acetyltransf"/>
</dbReference>
<comment type="caution">
    <text evidence="4">The sequence shown here is derived from an EMBL/GenBank/DDBJ whole genome shotgun (WGS) entry which is preliminary data.</text>
</comment>
<dbReference type="SUPFAM" id="SSF55729">
    <property type="entry name" value="Acyl-CoA N-acyltransferases (Nat)"/>
    <property type="match status" value="1"/>
</dbReference>
<proteinExistence type="predicted"/>
<dbReference type="eggNOG" id="COG0456">
    <property type="taxonomic scope" value="Bacteria"/>
</dbReference>
<protein>
    <submittedName>
        <fullName evidence="4">GCN5-like N-acetyltransferase</fullName>
    </submittedName>
</protein>
<dbReference type="Gene3D" id="3.40.630.30">
    <property type="match status" value="1"/>
</dbReference>
<organism evidence="4 5">
    <name type="scientific">Thauera linaloolentis (strain DSM 12138 / JCM 21573 / CCUG 41526 / CIP 105981 / IAM 15112 / NBRC 102519 / 47Lol)</name>
    <dbReference type="NCBI Taxonomy" id="1123367"/>
    <lineage>
        <taxon>Bacteria</taxon>
        <taxon>Pseudomonadati</taxon>
        <taxon>Pseudomonadota</taxon>
        <taxon>Betaproteobacteria</taxon>
        <taxon>Rhodocyclales</taxon>
        <taxon>Zoogloeaceae</taxon>
        <taxon>Thauera</taxon>
    </lineage>
</organism>
<dbReference type="GO" id="GO:0016747">
    <property type="term" value="F:acyltransferase activity, transferring groups other than amino-acyl groups"/>
    <property type="evidence" value="ECO:0007669"/>
    <property type="project" value="InterPro"/>
</dbReference>
<keyword evidence="2" id="KW-0012">Acyltransferase</keyword>
<evidence type="ECO:0000259" key="3">
    <source>
        <dbReference type="PROSITE" id="PS51186"/>
    </source>
</evidence>
<gene>
    <name evidence="4" type="ORF">C666_02030</name>
</gene>
<dbReference type="PANTHER" id="PTHR43877:SF2">
    <property type="entry name" value="AMINOALKYLPHOSPHONATE N-ACETYLTRANSFERASE-RELATED"/>
    <property type="match status" value="1"/>
</dbReference>
<dbReference type="InterPro" id="IPR000182">
    <property type="entry name" value="GNAT_dom"/>
</dbReference>
<sequence>MSADALAAASPAVALRAMRMDDLDAVMRIQREAYGDAYQESADVLGRKLSLAPEGCWFAERGGEGLGYVFAHPWSAGAPCLHAQIENLPPRADHGFLHDLAVSPRARGLGVGRGLFGKVRSWSERAGHQALALVALADAVAYWRGLGFAAEPLALPDGYGAGAVFMRYGPAWQG</sequence>
<dbReference type="CDD" id="cd04301">
    <property type="entry name" value="NAT_SF"/>
    <property type="match status" value="1"/>
</dbReference>
<dbReference type="STRING" id="1123367.GCA_000621305_01796"/>
<dbReference type="PANTHER" id="PTHR43877">
    <property type="entry name" value="AMINOALKYLPHOSPHONATE N-ACETYLTRANSFERASE-RELATED-RELATED"/>
    <property type="match status" value="1"/>
</dbReference>
<dbReference type="EMBL" id="AMXE01000003">
    <property type="protein sequence ID" value="ENO90414.1"/>
    <property type="molecule type" value="Genomic_DNA"/>
</dbReference>